<dbReference type="NCBIfam" id="TIGR00835">
    <property type="entry name" value="agcS"/>
    <property type="match status" value="1"/>
</dbReference>
<reference evidence="10 11" key="1">
    <citation type="submission" date="2016-11" db="EMBL/GenBank/DDBJ databases">
        <authorList>
            <person name="Jaros S."/>
            <person name="Januszkiewicz K."/>
            <person name="Wedrychowicz H."/>
        </authorList>
    </citation>
    <scope>NUCLEOTIDE SEQUENCE [LARGE SCALE GENOMIC DNA]</scope>
    <source>
        <strain evidence="10 11">DSM 10502</strain>
    </source>
</reference>
<feature type="transmembrane region" description="Helical" evidence="9">
    <location>
        <begin position="15"/>
        <end position="33"/>
    </location>
</feature>
<dbReference type="InterPro" id="IPR001463">
    <property type="entry name" value="Na/Ala_symport"/>
</dbReference>
<dbReference type="PROSITE" id="PS00873">
    <property type="entry name" value="NA_ALANINE_SYMP"/>
    <property type="match status" value="1"/>
</dbReference>
<organism evidence="10 11">
    <name type="scientific">Schwartzia succinivorans DSM 10502</name>
    <dbReference type="NCBI Taxonomy" id="1123243"/>
    <lineage>
        <taxon>Bacteria</taxon>
        <taxon>Bacillati</taxon>
        <taxon>Bacillota</taxon>
        <taxon>Negativicutes</taxon>
        <taxon>Selenomonadales</taxon>
        <taxon>Selenomonadaceae</taxon>
        <taxon>Schwartzia</taxon>
    </lineage>
</organism>
<feature type="transmembrane region" description="Helical" evidence="9">
    <location>
        <begin position="210"/>
        <end position="232"/>
    </location>
</feature>
<evidence type="ECO:0000256" key="2">
    <source>
        <dbReference type="ARBA" id="ARBA00009261"/>
    </source>
</evidence>
<dbReference type="GO" id="GO:0005283">
    <property type="term" value="F:amino acid:sodium symporter activity"/>
    <property type="evidence" value="ECO:0007669"/>
    <property type="project" value="InterPro"/>
</dbReference>
<keyword evidence="4 9" id="KW-1003">Cell membrane</keyword>
<dbReference type="PRINTS" id="PR00175">
    <property type="entry name" value="NAALASMPORT"/>
</dbReference>
<gene>
    <name evidence="10" type="ORF">SAMN02745190_00311</name>
</gene>
<evidence type="ECO:0000256" key="3">
    <source>
        <dbReference type="ARBA" id="ARBA00022448"/>
    </source>
</evidence>
<dbReference type="STRING" id="1123243.SAMN02745190_00311"/>
<evidence type="ECO:0000313" key="11">
    <source>
        <dbReference type="Proteomes" id="UP000184404"/>
    </source>
</evidence>
<dbReference type="FunFam" id="1.20.1740.10:FF:000004">
    <property type="entry name" value="Sodium:alanine symporter family protein"/>
    <property type="match status" value="1"/>
</dbReference>
<keyword evidence="6 9" id="KW-0769">Symport</keyword>
<feature type="transmembrane region" description="Helical" evidence="9">
    <location>
        <begin position="66"/>
        <end position="90"/>
    </location>
</feature>
<evidence type="ECO:0000256" key="5">
    <source>
        <dbReference type="ARBA" id="ARBA00022692"/>
    </source>
</evidence>
<feature type="transmembrane region" description="Helical" evidence="9">
    <location>
        <begin position="96"/>
        <end position="121"/>
    </location>
</feature>
<evidence type="ECO:0000256" key="6">
    <source>
        <dbReference type="ARBA" id="ARBA00022847"/>
    </source>
</evidence>
<dbReference type="AlphaFoldDB" id="A0A1M4SZX6"/>
<feature type="transmembrane region" description="Helical" evidence="9">
    <location>
        <begin position="238"/>
        <end position="262"/>
    </location>
</feature>
<dbReference type="Pfam" id="PF01235">
    <property type="entry name" value="Na_Ala_symp"/>
    <property type="match status" value="1"/>
</dbReference>
<feature type="transmembrane region" description="Helical" evidence="9">
    <location>
        <begin position="414"/>
        <end position="434"/>
    </location>
</feature>
<dbReference type="EMBL" id="FQUG01000002">
    <property type="protein sequence ID" value="SHE37670.1"/>
    <property type="molecule type" value="Genomic_DNA"/>
</dbReference>
<accession>A0A1M4SZX6</accession>
<evidence type="ECO:0000313" key="10">
    <source>
        <dbReference type="EMBL" id="SHE37670.1"/>
    </source>
</evidence>
<evidence type="ECO:0000256" key="8">
    <source>
        <dbReference type="ARBA" id="ARBA00023136"/>
    </source>
</evidence>
<dbReference type="RefSeq" id="WP_072934418.1">
    <property type="nucleotide sequence ID" value="NZ_FQUG01000002.1"/>
</dbReference>
<keyword evidence="7 9" id="KW-1133">Transmembrane helix</keyword>
<comment type="similarity">
    <text evidence="2 9">Belongs to the alanine or glycine:cation symporter (AGCS) (TC 2.A.25) family.</text>
</comment>
<name>A0A1M4SZX6_9FIRM</name>
<feature type="transmembrane region" description="Helical" evidence="9">
    <location>
        <begin position="178"/>
        <end position="198"/>
    </location>
</feature>
<evidence type="ECO:0000256" key="9">
    <source>
        <dbReference type="RuleBase" id="RU363064"/>
    </source>
</evidence>
<dbReference type="PANTHER" id="PTHR30330">
    <property type="entry name" value="AGSS FAMILY TRANSPORTER, SODIUM-ALANINE"/>
    <property type="match status" value="1"/>
</dbReference>
<feature type="transmembrane region" description="Helical" evidence="9">
    <location>
        <begin position="390"/>
        <end position="408"/>
    </location>
</feature>
<evidence type="ECO:0000256" key="1">
    <source>
        <dbReference type="ARBA" id="ARBA00004651"/>
    </source>
</evidence>
<keyword evidence="11" id="KW-1185">Reference proteome</keyword>
<dbReference type="GO" id="GO:0005886">
    <property type="term" value="C:plasma membrane"/>
    <property type="evidence" value="ECO:0007669"/>
    <property type="project" value="UniProtKB-SubCell"/>
</dbReference>
<sequence length="470" mass="50219">MVLFNSIVSDINNFLWTYVIIVVLIACGIGFTLRTRFVQLTMLPEMLRLLVKDGRSKRVHGTVSSFQAFCVSTASRVGVGNIAGVAIAIVTGGPGAIFWMWLIAFIGSATGFIESTLAQIYKLPRGKNRFHGGPAYYIQNRLHQPAVAKLFAVLISITFGLIYVSVQANTIALSLETAFTVPPLLTAAVIAILTAVSISGGMVRIARITAYFVPIMAGLYLLTAFAVILMNLDKVPGMFALIIHDAFTPQAAVGGGIGTTILTGIRRGLFSNEAGEGSVPNAAATANVSHPVKQGLVQAFGVYVDTWIVCTATAFIVLLSGQYTIGGELTGIALTQKSLESIFGGLAPGAVALMILLFAFSSVIGNYYYGEINIAFFETKSRLPLTLYRVFVVVMAAFGCVAELPLVWNLADLFMGFLALTNLYAIARLAKYACAALDDYITKKKSGITEPDFSSNTLGDSDGIHAWNSK</sequence>
<dbReference type="OrthoDB" id="9804874at2"/>
<dbReference type="Proteomes" id="UP000184404">
    <property type="component" value="Unassembled WGS sequence"/>
</dbReference>
<evidence type="ECO:0000256" key="4">
    <source>
        <dbReference type="ARBA" id="ARBA00022475"/>
    </source>
</evidence>
<dbReference type="PANTHER" id="PTHR30330:SF1">
    <property type="entry name" value="AMINO-ACID CARRIER PROTEIN ALST"/>
    <property type="match status" value="1"/>
</dbReference>
<protein>
    <submittedName>
        <fullName evidence="10">Alanine or glycine:cation symporter, AGCS family</fullName>
    </submittedName>
</protein>
<keyword evidence="5 9" id="KW-0812">Transmembrane</keyword>
<keyword evidence="3 9" id="KW-0813">Transport</keyword>
<proteinExistence type="inferred from homology"/>
<feature type="transmembrane region" description="Helical" evidence="9">
    <location>
        <begin position="345"/>
        <end position="369"/>
    </location>
</feature>
<keyword evidence="8 9" id="KW-0472">Membrane</keyword>
<feature type="transmembrane region" description="Helical" evidence="9">
    <location>
        <begin position="146"/>
        <end position="166"/>
    </location>
</feature>
<comment type="subcellular location">
    <subcellularLocation>
        <location evidence="1 9">Cell membrane</location>
        <topology evidence="1 9">Multi-pass membrane protein</topology>
    </subcellularLocation>
</comment>
<feature type="transmembrane region" description="Helical" evidence="9">
    <location>
        <begin position="302"/>
        <end position="325"/>
    </location>
</feature>
<evidence type="ECO:0000256" key="7">
    <source>
        <dbReference type="ARBA" id="ARBA00022989"/>
    </source>
</evidence>